<dbReference type="EMBL" id="JAIQCV010000004">
    <property type="protein sequence ID" value="KAH1107237.1"/>
    <property type="molecule type" value="Genomic_DNA"/>
</dbReference>
<gene>
    <name evidence="2" type="ORF">J1N35_011005</name>
</gene>
<feature type="compositionally biased region" description="Acidic residues" evidence="1">
    <location>
        <begin position="76"/>
        <end position="102"/>
    </location>
</feature>
<keyword evidence="3" id="KW-1185">Reference proteome</keyword>
<name>A0A9D3W2N6_9ROSI</name>
<dbReference type="AlphaFoldDB" id="A0A9D3W2N6"/>
<organism evidence="2 3">
    <name type="scientific">Gossypium stocksii</name>
    <dbReference type="NCBI Taxonomy" id="47602"/>
    <lineage>
        <taxon>Eukaryota</taxon>
        <taxon>Viridiplantae</taxon>
        <taxon>Streptophyta</taxon>
        <taxon>Embryophyta</taxon>
        <taxon>Tracheophyta</taxon>
        <taxon>Spermatophyta</taxon>
        <taxon>Magnoliopsida</taxon>
        <taxon>eudicotyledons</taxon>
        <taxon>Gunneridae</taxon>
        <taxon>Pentapetalae</taxon>
        <taxon>rosids</taxon>
        <taxon>malvids</taxon>
        <taxon>Malvales</taxon>
        <taxon>Malvaceae</taxon>
        <taxon>Malvoideae</taxon>
        <taxon>Gossypium</taxon>
    </lineage>
</organism>
<evidence type="ECO:0000256" key="1">
    <source>
        <dbReference type="SAM" id="MobiDB-lite"/>
    </source>
</evidence>
<proteinExistence type="predicted"/>
<feature type="region of interest" description="Disordered" evidence="1">
    <location>
        <begin position="67"/>
        <end position="117"/>
    </location>
</feature>
<comment type="caution">
    <text evidence="2">The sequence shown here is derived from an EMBL/GenBank/DDBJ whole genome shotgun (WGS) entry which is preliminary data.</text>
</comment>
<protein>
    <submittedName>
        <fullName evidence="2">Uncharacterized protein</fullName>
    </submittedName>
</protein>
<reference evidence="2 3" key="1">
    <citation type="journal article" date="2021" name="Plant Biotechnol. J.">
        <title>Multi-omics assisted identification of the key and species-specific regulatory components of drought-tolerant mechanisms in Gossypium stocksii.</title>
        <authorList>
            <person name="Yu D."/>
            <person name="Ke L."/>
            <person name="Zhang D."/>
            <person name="Wu Y."/>
            <person name="Sun Y."/>
            <person name="Mei J."/>
            <person name="Sun J."/>
            <person name="Sun Y."/>
        </authorList>
    </citation>
    <scope>NUCLEOTIDE SEQUENCE [LARGE SCALE GENOMIC DNA]</scope>
    <source>
        <strain evidence="3">cv. E1</strain>
        <tissue evidence="2">Leaf</tissue>
    </source>
</reference>
<dbReference type="Proteomes" id="UP000828251">
    <property type="component" value="Unassembled WGS sequence"/>
</dbReference>
<sequence>MPTSMPVSIPKSMLTYTGFVTPYTYKLIVSQTPTTSLFYRGGSYVQPYSDGVEDTLWEARTKLYSSMEEGNRGEGEGNDEDEVEADGGGEDKDEDNSGDEDEQKGLGYGKEDEDSDDDQVDEFMFDANSYGGLDTGSHVLSSEIDGNSGFHTLCMFYNLYTSLMFPHPTIAYVHGTQSAWNLSQSQVSFVRSTQYDATDMSWFGLVCSVTRNSRFRLKWHTTYIMFALVRAYQGIWCITCFKYAETSILAVPDPIVFLADINHILSIFIKDTTPMAGTIMDIGRLLGRKPLFQWSKGDFPFGLVMVVVIEKLINNYNSCRTDSSLTSTFIETSAFVLRVLLCPYWC</sequence>
<evidence type="ECO:0000313" key="2">
    <source>
        <dbReference type="EMBL" id="KAH1107237.1"/>
    </source>
</evidence>
<evidence type="ECO:0000313" key="3">
    <source>
        <dbReference type="Proteomes" id="UP000828251"/>
    </source>
</evidence>
<accession>A0A9D3W2N6</accession>